<reference evidence="1" key="1">
    <citation type="submission" date="2014-11" db="EMBL/GenBank/DDBJ databases">
        <authorList>
            <person name="Amaro Gonzalez C."/>
        </authorList>
    </citation>
    <scope>NUCLEOTIDE SEQUENCE</scope>
</reference>
<organism evidence="1">
    <name type="scientific">Anguilla anguilla</name>
    <name type="common">European freshwater eel</name>
    <name type="synonym">Muraena anguilla</name>
    <dbReference type="NCBI Taxonomy" id="7936"/>
    <lineage>
        <taxon>Eukaryota</taxon>
        <taxon>Metazoa</taxon>
        <taxon>Chordata</taxon>
        <taxon>Craniata</taxon>
        <taxon>Vertebrata</taxon>
        <taxon>Euteleostomi</taxon>
        <taxon>Actinopterygii</taxon>
        <taxon>Neopterygii</taxon>
        <taxon>Teleostei</taxon>
        <taxon>Anguilliformes</taxon>
        <taxon>Anguillidae</taxon>
        <taxon>Anguilla</taxon>
    </lineage>
</organism>
<sequence>MSESCNPALGSLRQTKHFQKYCTGHYFQLKVCNANEVC</sequence>
<proteinExistence type="predicted"/>
<reference evidence="1" key="2">
    <citation type="journal article" date="2015" name="Fish Shellfish Immunol.">
        <title>Early steps in the European eel (Anguilla anguilla)-Vibrio vulnificus interaction in the gills: Role of the RtxA13 toxin.</title>
        <authorList>
            <person name="Callol A."/>
            <person name="Pajuelo D."/>
            <person name="Ebbesson L."/>
            <person name="Teles M."/>
            <person name="MacKenzie S."/>
            <person name="Amaro C."/>
        </authorList>
    </citation>
    <scope>NUCLEOTIDE SEQUENCE</scope>
</reference>
<evidence type="ECO:0000313" key="1">
    <source>
        <dbReference type="EMBL" id="JAH40650.1"/>
    </source>
</evidence>
<dbReference type="EMBL" id="GBXM01067927">
    <property type="protein sequence ID" value="JAH40650.1"/>
    <property type="molecule type" value="Transcribed_RNA"/>
</dbReference>
<dbReference type="AlphaFoldDB" id="A0A0E9SIY4"/>
<protein>
    <submittedName>
        <fullName evidence="1">Uncharacterized protein</fullName>
    </submittedName>
</protein>
<dbReference type="EMBL" id="GBXM01065767">
    <property type="protein sequence ID" value="JAH42810.1"/>
    <property type="molecule type" value="Transcribed_RNA"/>
</dbReference>
<accession>A0A0E9SIY4</accession>
<name>A0A0E9SIY4_ANGAN</name>